<dbReference type="SUPFAM" id="SSF53474">
    <property type="entry name" value="alpha/beta-Hydrolases"/>
    <property type="match status" value="1"/>
</dbReference>
<sequence length="220" mass="25337">MLTGEIDGYLTYYEIDDFTDPWKEPEMVLLYHGLGRTVDVWYGWVPILARHYRVLRTDYRGHGRSAPPRPGYPWSLATLAREAKLLLDRLAVKRVHWAGESLGGDVGIQFARDYPDRLASLTLCSTPYRYTSDVRAKARAWPEQVRDMGVKEWYLHDTTLRFDPDKDDQQLIQWFADLVGETDPEVMKAILRFLPDVDVSALCPHIKVPTLILHPGQSPI</sequence>
<evidence type="ECO:0000313" key="3">
    <source>
        <dbReference type="Proteomes" id="UP000712673"/>
    </source>
</evidence>
<feature type="non-terminal residue" evidence="2">
    <location>
        <position position="220"/>
    </location>
</feature>
<dbReference type="InterPro" id="IPR050471">
    <property type="entry name" value="AB_hydrolase"/>
</dbReference>
<gene>
    <name evidence="2" type="ORF">FJZ47_23300</name>
</gene>
<dbReference type="EMBL" id="VGLS01001015">
    <property type="protein sequence ID" value="MBM3226702.1"/>
    <property type="molecule type" value="Genomic_DNA"/>
</dbReference>
<keyword evidence="2" id="KW-0378">Hydrolase</keyword>
<feature type="domain" description="AB hydrolase-1" evidence="1">
    <location>
        <begin position="28"/>
        <end position="135"/>
    </location>
</feature>
<dbReference type="PANTHER" id="PTHR43433:SF5">
    <property type="entry name" value="AB HYDROLASE-1 DOMAIN-CONTAINING PROTEIN"/>
    <property type="match status" value="1"/>
</dbReference>
<dbReference type="InterPro" id="IPR000073">
    <property type="entry name" value="AB_hydrolase_1"/>
</dbReference>
<dbReference type="Pfam" id="PF00561">
    <property type="entry name" value="Abhydrolase_1"/>
    <property type="match status" value="1"/>
</dbReference>
<dbReference type="AlphaFoldDB" id="A0A937W7X9"/>
<dbReference type="InterPro" id="IPR029058">
    <property type="entry name" value="AB_hydrolase_fold"/>
</dbReference>
<protein>
    <submittedName>
        <fullName evidence="2">Alpha/beta hydrolase</fullName>
    </submittedName>
</protein>
<dbReference type="PANTHER" id="PTHR43433">
    <property type="entry name" value="HYDROLASE, ALPHA/BETA FOLD FAMILY PROTEIN"/>
    <property type="match status" value="1"/>
</dbReference>
<reference evidence="2" key="1">
    <citation type="submission" date="2019-03" db="EMBL/GenBank/DDBJ databases">
        <title>Lake Tanganyika Metagenome-Assembled Genomes (MAGs).</title>
        <authorList>
            <person name="Tran P."/>
        </authorList>
    </citation>
    <scope>NUCLEOTIDE SEQUENCE</scope>
    <source>
        <strain evidence="2">K_DeepCast_65m_m2_066</strain>
    </source>
</reference>
<dbReference type="PRINTS" id="PR00111">
    <property type="entry name" value="ABHYDROLASE"/>
</dbReference>
<name>A0A937W7X9_UNCTE</name>
<dbReference type="Gene3D" id="3.40.50.1820">
    <property type="entry name" value="alpha/beta hydrolase"/>
    <property type="match status" value="1"/>
</dbReference>
<organism evidence="2 3">
    <name type="scientific">Tectimicrobiota bacterium</name>
    <dbReference type="NCBI Taxonomy" id="2528274"/>
    <lineage>
        <taxon>Bacteria</taxon>
        <taxon>Pseudomonadati</taxon>
        <taxon>Nitrospinota/Tectimicrobiota group</taxon>
        <taxon>Candidatus Tectimicrobiota</taxon>
    </lineage>
</organism>
<accession>A0A937W7X9</accession>
<dbReference type="Proteomes" id="UP000712673">
    <property type="component" value="Unassembled WGS sequence"/>
</dbReference>
<dbReference type="GO" id="GO:0016787">
    <property type="term" value="F:hydrolase activity"/>
    <property type="evidence" value="ECO:0007669"/>
    <property type="project" value="UniProtKB-KW"/>
</dbReference>
<comment type="caution">
    <text evidence="2">The sequence shown here is derived from an EMBL/GenBank/DDBJ whole genome shotgun (WGS) entry which is preliminary data.</text>
</comment>
<proteinExistence type="predicted"/>
<evidence type="ECO:0000313" key="2">
    <source>
        <dbReference type="EMBL" id="MBM3226702.1"/>
    </source>
</evidence>
<evidence type="ECO:0000259" key="1">
    <source>
        <dbReference type="Pfam" id="PF00561"/>
    </source>
</evidence>